<dbReference type="EMBL" id="CM009290">
    <property type="protein sequence ID" value="RQO85154.1"/>
    <property type="molecule type" value="Genomic_DNA"/>
</dbReference>
<dbReference type="Proteomes" id="UP000006729">
    <property type="component" value="Chromosome 1"/>
</dbReference>
<accession>A0A3N7FY61</accession>
<reference evidence="1 2" key="1">
    <citation type="journal article" date="2006" name="Science">
        <title>The genome of black cottonwood, Populus trichocarpa (Torr. &amp; Gray).</title>
        <authorList>
            <person name="Tuskan G.A."/>
            <person name="Difazio S."/>
            <person name="Jansson S."/>
            <person name="Bohlmann J."/>
            <person name="Grigoriev I."/>
            <person name="Hellsten U."/>
            <person name="Putnam N."/>
            <person name="Ralph S."/>
            <person name="Rombauts S."/>
            <person name="Salamov A."/>
            <person name="Schein J."/>
            <person name="Sterck L."/>
            <person name="Aerts A."/>
            <person name="Bhalerao R.R."/>
            <person name="Bhalerao R.P."/>
            <person name="Blaudez D."/>
            <person name="Boerjan W."/>
            <person name="Brun A."/>
            <person name="Brunner A."/>
            <person name="Busov V."/>
            <person name="Campbell M."/>
            <person name="Carlson J."/>
            <person name="Chalot M."/>
            <person name="Chapman J."/>
            <person name="Chen G.L."/>
            <person name="Cooper D."/>
            <person name="Coutinho P.M."/>
            <person name="Couturier J."/>
            <person name="Covert S."/>
            <person name="Cronk Q."/>
            <person name="Cunningham R."/>
            <person name="Davis J."/>
            <person name="Degroeve S."/>
            <person name="Dejardin A."/>
            <person name="Depamphilis C."/>
            <person name="Detter J."/>
            <person name="Dirks B."/>
            <person name="Dubchak I."/>
            <person name="Duplessis S."/>
            <person name="Ehlting J."/>
            <person name="Ellis B."/>
            <person name="Gendler K."/>
            <person name="Goodstein D."/>
            <person name="Gribskov M."/>
            <person name="Grimwood J."/>
            <person name="Groover A."/>
            <person name="Gunter L."/>
            <person name="Hamberger B."/>
            <person name="Heinze B."/>
            <person name="Helariutta Y."/>
            <person name="Henrissat B."/>
            <person name="Holligan D."/>
            <person name="Holt R."/>
            <person name="Huang W."/>
            <person name="Islam-Faridi N."/>
            <person name="Jones S."/>
            <person name="Jones-Rhoades M."/>
            <person name="Jorgensen R."/>
            <person name="Joshi C."/>
            <person name="Kangasjarvi J."/>
            <person name="Karlsson J."/>
            <person name="Kelleher C."/>
            <person name="Kirkpatrick R."/>
            <person name="Kirst M."/>
            <person name="Kohler A."/>
            <person name="Kalluri U."/>
            <person name="Larimer F."/>
            <person name="Leebens-Mack J."/>
            <person name="Leple J.C."/>
            <person name="Locascio P."/>
            <person name="Lou Y."/>
            <person name="Lucas S."/>
            <person name="Martin F."/>
            <person name="Montanini B."/>
            <person name="Napoli C."/>
            <person name="Nelson D.R."/>
            <person name="Nelson C."/>
            <person name="Nieminen K."/>
            <person name="Nilsson O."/>
            <person name="Pereda V."/>
            <person name="Peter G."/>
            <person name="Philippe R."/>
            <person name="Pilate G."/>
            <person name="Poliakov A."/>
            <person name="Razumovskaya J."/>
            <person name="Richardson P."/>
            <person name="Rinaldi C."/>
            <person name="Ritland K."/>
            <person name="Rouze P."/>
            <person name="Ryaboy D."/>
            <person name="Schmutz J."/>
            <person name="Schrader J."/>
            <person name="Segerman B."/>
            <person name="Shin H."/>
            <person name="Siddiqui A."/>
            <person name="Sterky F."/>
            <person name="Terry A."/>
            <person name="Tsai C.J."/>
            <person name="Uberbacher E."/>
            <person name="Unneberg P."/>
            <person name="Vahala J."/>
            <person name="Wall K."/>
            <person name="Wessler S."/>
            <person name="Yang G."/>
            <person name="Yin T."/>
            <person name="Douglas C."/>
            <person name="Marra M."/>
            <person name="Sandberg G."/>
            <person name="Van de Peer Y."/>
            <person name="Rokhsar D."/>
        </authorList>
    </citation>
    <scope>NUCLEOTIDE SEQUENCE [LARGE SCALE GENOMIC DNA]</scope>
    <source>
        <strain evidence="2">cv. Nisqually</strain>
    </source>
</reference>
<gene>
    <name evidence="1" type="ORF">POPTR_001G212550</name>
</gene>
<dbReference type="InParanoid" id="A0A3N7FY61"/>
<name>A0A3N7FY61_POPTR</name>
<protein>
    <submittedName>
        <fullName evidence="1">Uncharacterized protein</fullName>
    </submittedName>
</protein>
<organism evidence="1 2">
    <name type="scientific">Populus trichocarpa</name>
    <name type="common">Western balsam poplar</name>
    <name type="synonym">Populus balsamifera subsp. trichocarpa</name>
    <dbReference type="NCBI Taxonomy" id="3694"/>
    <lineage>
        <taxon>Eukaryota</taxon>
        <taxon>Viridiplantae</taxon>
        <taxon>Streptophyta</taxon>
        <taxon>Embryophyta</taxon>
        <taxon>Tracheophyta</taxon>
        <taxon>Spermatophyta</taxon>
        <taxon>Magnoliopsida</taxon>
        <taxon>eudicotyledons</taxon>
        <taxon>Gunneridae</taxon>
        <taxon>Pentapetalae</taxon>
        <taxon>rosids</taxon>
        <taxon>fabids</taxon>
        <taxon>Malpighiales</taxon>
        <taxon>Salicaceae</taxon>
        <taxon>Saliceae</taxon>
        <taxon>Populus</taxon>
    </lineage>
</organism>
<keyword evidence="2" id="KW-1185">Reference proteome</keyword>
<dbReference type="AlphaFoldDB" id="A0A3N7FY61"/>
<evidence type="ECO:0000313" key="1">
    <source>
        <dbReference type="EMBL" id="RQO85154.1"/>
    </source>
</evidence>
<proteinExistence type="predicted"/>
<sequence length="67" mass="7870">MVLENYSERWRAAKCCTNYSWWVLSTILLYGRKNQTWCLSTAVFRSGQIAQHDATGERKSKKRKLLS</sequence>
<evidence type="ECO:0000313" key="2">
    <source>
        <dbReference type="Proteomes" id="UP000006729"/>
    </source>
</evidence>